<evidence type="ECO:0000313" key="2">
    <source>
        <dbReference type="EMBL" id="QDU56535.1"/>
    </source>
</evidence>
<feature type="region of interest" description="Disordered" evidence="1">
    <location>
        <begin position="200"/>
        <end position="241"/>
    </location>
</feature>
<dbReference type="RefSeq" id="WP_145247271.1">
    <property type="nucleotide sequence ID" value="NZ_CP036278.1"/>
</dbReference>
<organism evidence="2 3">
    <name type="scientific">Aeoliella mucimassa</name>
    <dbReference type="NCBI Taxonomy" id="2527972"/>
    <lineage>
        <taxon>Bacteria</taxon>
        <taxon>Pseudomonadati</taxon>
        <taxon>Planctomycetota</taxon>
        <taxon>Planctomycetia</taxon>
        <taxon>Pirellulales</taxon>
        <taxon>Lacipirellulaceae</taxon>
        <taxon>Aeoliella</taxon>
    </lineage>
</organism>
<sequence>MRLALLLAWIAVPVGFAFYHFGPGQDAVQNELAGLELRKASLDSSNERWAAVDASCSAALETLETDLPEVEQRIRLERAKARMLSQQLPAAYDDLTSLLDELEKSESADAKILTETRAAMASAEYYLTWLMRLEGEPREHWELEIESARQTYRLLAEEAKESGDEKAAEQYTEDLEASIRLARMDLTELEALDLPGQCKSCSSGQCNCKCKKPGKKPSNGKKKSKDARGASSGPPADGSGS</sequence>
<feature type="compositionally biased region" description="Low complexity" evidence="1">
    <location>
        <begin position="229"/>
        <end position="241"/>
    </location>
</feature>
<dbReference type="AlphaFoldDB" id="A0A518AP96"/>
<keyword evidence="3" id="KW-1185">Reference proteome</keyword>
<dbReference type="EMBL" id="CP036278">
    <property type="protein sequence ID" value="QDU56535.1"/>
    <property type="molecule type" value="Genomic_DNA"/>
</dbReference>
<gene>
    <name evidence="2" type="ORF">Pan181_27450</name>
</gene>
<dbReference type="KEGG" id="amuc:Pan181_27450"/>
<dbReference type="OrthoDB" id="260328at2"/>
<evidence type="ECO:0000256" key="1">
    <source>
        <dbReference type="SAM" id="MobiDB-lite"/>
    </source>
</evidence>
<proteinExistence type="predicted"/>
<protein>
    <submittedName>
        <fullName evidence="2">Uncharacterized protein</fullName>
    </submittedName>
</protein>
<dbReference type="Proteomes" id="UP000315750">
    <property type="component" value="Chromosome"/>
</dbReference>
<accession>A0A518AP96</accession>
<feature type="compositionally biased region" description="Basic residues" evidence="1">
    <location>
        <begin position="209"/>
        <end position="225"/>
    </location>
</feature>
<name>A0A518AP96_9BACT</name>
<reference evidence="2 3" key="1">
    <citation type="submission" date="2019-02" db="EMBL/GenBank/DDBJ databases">
        <title>Deep-cultivation of Planctomycetes and their phenomic and genomic characterization uncovers novel biology.</title>
        <authorList>
            <person name="Wiegand S."/>
            <person name="Jogler M."/>
            <person name="Boedeker C."/>
            <person name="Pinto D."/>
            <person name="Vollmers J."/>
            <person name="Rivas-Marin E."/>
            <person name="Kohn T."/>
            <person name="Peeters S.H."/>
            <person name="Heuer A."/>
            <person name="Rast P."/>
            <person name="Oberbeckmann S."/>
            <person name="Bunk B."/>
            <person name="Jeske O."/>
            <person name="Meyerdierks A."/>
            <person name="Storesund J.E."/>
            <person name="Kallscheuer N."/>
            <person name="Luecker S."/>
            <person name="Lage O.M."/>
            <person name="Pohl T."/>
            <person name="Merkel B.J."/>
            <person name="Hornburger P."/>
            <person name="Mueller R.-W."/>
            <person name="Bruemmer F."/>
            <person name="Labrenz M."/>
            <person name="Spormann A.M."/>
            <person name="Op den Camp H."/>
            <person name="Overmann J."/>
            <person name="Amann R."/>
            <person name="Jetten M.S.M."/>
            <person name="Mascher T."/>
            <person name="Medema M.H."/>
            <person name="Devos D.P."/>
            <person name="Kaster A.-K."/>
            <person name="Ovreas L."/>
            <person name="Rohde M."/>
            <person name="Galperin M.Y."/>
            <person name="Jogler C."/>
        </authorList>
    </citation>
    <scope>NUCLEOTIDE SEQUENCE [LARGE SCALE GENOMIC DNA]</scope>
    <source>
        <strain evidence="2 3">Pan181</strain>
    </source>
</reference>
<evidence type="ECO:0000313" key="3">
    <source>
        <dbReference type="Proteomes" id="UP000315750"/>
    </source>
</evidence>